<proteinExistence type="predicted"/>
<name>F8PZE2_SERL3</name>
<evidence type="ECO:0000259" key="1">
    <source>
        <dbReference type="PROSITE" id="PS51192"/>
    </source>
</evidence>
<dbReference type="InterPro" id="IPR027417">
    <property type="entry name" value="P-loop_NTPase"/>
</dbReference>
<organism evidence="3">
    <name type="scientific">Serpula lacrymans var. lacrymans (strain S7.3)</name>
    <name type="common">Dry rot fungus</name>
    <dbReference type="NCBI Taxonomy" id="936435"/>
    <lineage>
        <taxon>Eukaryota</taxon>
        <taxon>Fungi</taxon>
        <taxon>Dikarya</taxon>
        <taxon>Basidiomycota</taxon>
        <taxon>Agaricomycotina</taxon>
        <taxon>Agaricomycetes</taxon>
        <taxon>Agaricomycetidae</taxon>
        <taxon>Boletales</taxon>
        <taxon>Coniophorineae</taxon>
        <taxon>Serpulaceae</taxon>
        <taxon>Serpula</taxon>
    </lineage>
</organism>
<dbReference type="InParanoid" id="F8PZE2"/>
<gene>
    <name evidence="2" type="ORF">SERLA73DRAFT_183189</name>
</gene>
<reference evidence="3" key="1">
    <citation type="journal article" date="2011" name="Science">
        <title>The plant cell wall-decomposing machinery underlies the functional diversity of forest fungi.</title>
        <authorList>
            <person name="Eastwood D.C."/>
            <person name="Floudas D."/>
            <person name="Binder M."/>
            <person name="Majcherczyk A."/>
            <person name="Schneider P."/>
            <person name="Aerts A."/>
            <person name="Asiegbu F.O."/>
            <person name="Baker S.E."/>
            <person name="Barry K."/>
            <person name="Bendiksby M."/>
            <person name="Blumentritt M."/>
            <person name="Coutinho P.M."/>
            <person name="Cullen D."/>
            <person name="de Vries R.P."/>
            <person name="Gathman A."/>
            <person name="Goodell B."/>
            <person name="Henrissat B."/>
            <person name="Ihrmark K."/>
            <person name="Kauserud H."/>
            <person name="Kohler A."/>
            <person name="LaButti K."/>
            <person name="Lapidus A."/>
            <person name="Lavin J.L."/>
            <person name="Lee Y.-H."/>
            <person name="Lindquist E."/>
            <person name="Lilly W."/>
            <person name="Lucas S."/>
            <person name="Morin E."/>
            <person name="Murat C."/>
            <person name="Oguiza J.A."/>
            <person name="Park J."/>
            <person name="Pisabarro A.G."/>
            <person name="Riley R."/>
            <person name="Rosling A."/>
            <person name="Salamov A."/>
            <person name="Schmidt O."/>
            <person name="Schmutz J."/>
            <person name="Skrede I."/>
            <person name="Stenlid J."/>
            <person name="Wiebenga A."/>
            <person name="Xie X."/>
            <person name="Kuees U."/>
            <person name="Hibbett D.S."/>
            <person name="Hoffmeister D."/>
            <person name="Hoegberg N."/>
            <person name="Martin F."/>
            <person name="Grigoriev I.V."/>
            <person name="Watkinson S.C."/>
        </authorList>
    </citation>
    <scope>NUCLEOTIDE SEQUENCE [LARGE SCALE GENOMIC DNA]</scope>
    <source>
        <strain evidence="3">strain S7.3</strain>
    </source>
</reference>
<feature type="domain" description="Helicase ATP-binding" evidence="1">
    <location>
        <begin position="61"/>
        <end position="155"/>
    </location>
</feature>
<dbReference type="SUPFAM" id="SSF52540">
    <property type="entry name" value="P-loop containing nucleoside triphosphate hydrolases"/>
    <property type="match status" value="1"/>
</dbReference>
<dbReference type="Pfam" id="PF00270">
    <property type="entry name" value="DEAD"/>
    <property type="match status" value="1"/>
</dbReference>
<dbReference type="OrthoDB" id="2499463at2759"/>
<keyword evidence="3" id="KW-1185">Reference proteome</keyword>
<dbReference type="GO" id="GO:0005524">
    <property type="term" value="F:ATP binding"/>
    <property type="evidence" value="ECO:0007669"/>
    <property type="project" value="InterPro"/>
</dbReference>
<dbReference type="GO" id="GO:0003676">
    <property type="term" value="F:nucleic acid binding"/>
    <property type="evidence" value="ECO:0007669"/>
    <property type="project" value="InterPro"/>
</dbReference>
<evidence type="ECO:0000313" key="2">
    <source>
        <dbReference type="EMBL" id="EGN98264.1"/>
    </source>
</evidence>
<evidence type="ECO:0000313" key="3">
    <source>
        <dbReference type="Proteomes" id="UP000008063"/>
    </source>
</evidence>
<dbReference type="PROSITE" id="PS51192">
    <property type="entry name" value="HELICASE_ATP_BIND_1"/>
    <property type="match status" value="1"/>
</dbReference>
<dbReference type="OMA" id="IMLDECK"/>
<dbReference type="InterPro" id="IPR011545">
    <property type="entry name" value="DEAD/DEAH_box_helicase_dom"/>
</dbReference>
<dbReference type="HOGENOM" id="CLU_001103_19_5_1"/>
<dbReference type="InterPro" id="IPR014001">
    <property type="entry name" value="Helicase_ATP-bd"/>
</dbReference>
<protein>
    <recommendedName>
        <fullName evidence="1">Helicase ATP-binding domain-containing protein</fullName>
    </recommendedName>
</protein>
<sequence>MPASSCPSSHAEAIKHSYKLLTEARRAKTNYSSQETRAKLIQSVGAQCNGRTPYEWQLDASEAFTLGLDCIIIAGTGPGKTLAFAMPLLLHKERILVIISLLKSLEEEQAAQFRQWGIQSADVNEDTYDEHLHKELNEQKYNAIFASPEIVIKNP</sequence>
<dbReference type="AlphaFoldDB" id="F8PZE2"/>
<dbReference type="EMBL" id="GL945481">
    <property type="protein sequence ID" value="EGN98264.1"/>
    <property type="molecule type" value="Genomic_DNA"/>
</dbReference>
<feature type="non-terminal residue" evidence="2">
    <location>
        <position position="155"/>
    </location>
</feature>
<dbReference type="Proteomes" id="UP000008063">
    <property type="component" value="Unassembled WGS sequence"/>
</dbReference>
<dbReference type="Gene3D" id="3.40.50.300">
    <property type="entry name" value="P-loop containing nucleotide triphosphate hydrolases"/>
    <property type="match status" value="1"/>
</dbReference>
<dbReference type="STRING" id="936435.F8PZE2"/>
<accession>F8PZE2</accession>